<organism evidence="2">
    <name type="scientific">Pandoravirus neocaledonia</name>
    <dbReference type="NCBI Taxonomy" id="2107708"/>
    <lineage>
        <taxon>Viruses</taxon>
        <taxon>Pandoravirus</taxon>
    </lineage>
</organism>
<evidence type="ECO:0000313" key="2">
    <source>
        <dbReference type="EMBL" id="AVK76481.1"/>
    </source>
</evidence>
<keyword evidence="1" id="KW-0472">Membrane</keyword>
<protein>
    <submittedName>
        <fullName evidence="2">Uncharacterized protein</fullName>
    </submittedName>
</protein>
<reference evidence="2" key="1">
    <citation type="journal article" date="2018" name="Nat. Commun.">
        <title>Diversity and evolution of the emerging Pandoraviridae family.</title>
        <authorList>
            <person name="Legendre M."/>
            <person name="Fabre E."/>
            <person name="Poirot O."/>
            <person name="Jeudy S."/>
            <person name="Lartigue A."/>
            <person name="Alempic J.M."/>
            <person name="Beucher L."/>
            <person name="Philippe N."/>
            <person name="Bertaux L."/>
            <person name="Christo-Foroux E."/>
            <person name="Labadie K."/>
            <person name="Coute Y."/>
            <person name="Abergel C."/>
            <person name="Claverie J.M."/>
        </authorList>
    </citation>
    <scope>NUCLEOTIDE SEQUENCE [LARGE SCALE GENOMIC DNA]</scope>
    <source>
        <strain evidence="2">Neocaledonia</strain>
    </source>
</reference>
<feature type="transmembrane region" description="Helical" evidence="1">
    <location>
        <begin position="20"/>
        <end position="42"/>
    </location>
</feature>
<dbReference type="KEGG" id="vg:36843194"/>
<dbReference type="EMBL" id="MG011690">
    <property type="protein sequence ID" value="AVK76481.1"/>
    <property type="molecule type" value="Genomic_DNA"/>
</dbReference>
<accession>A0A2U7UDD9</accession>
<name>A0A2U7UDD9_9VIRU</name>
<sequence>MHRCDLHPAACRPLAHGSLAALGTAALVMAAATWVGLVMAGTGASFSSVPAVPRDTQPSCSVLPAFFALGAASATVGLLLVEAVRARNDFAARAAGGLVREATAAA</sequence>
<dbReference type="Proteomes" id="UP000249287">
    <property type="component" value="Segment"/>
</dbReference>
<keyword evidence="1" id="KW-0812">Transmembrane</keyword>
<keyword evidence="1" id="KW-1133">Transmembrane helix</keyword>
<proteinExistence type="predicted"/>
<feature type="transmembrane region" description="Helical" evidence="1">
    <location>
        <begin position="62"/>
        <end position="81"/>
    </location>
</feature>
<evidence type="ECO:0000256" key="1">
    <source>
        <dbReference type="SAM" id="Phobius"/>
    </source>
</evidence>
<dbReference type="GeneID" id="36843194"/>
<dbReference type="RefSeq" id="YP_009482484.1">
    <property type="nucleotide sequence ID" value="NC_037666.1"/>
</dbReference>
<gene>
    <name evidence="2" type="ORF">pneo_cds_874</name>
</gene>